<proteinExistence type="predicted"/>
<dbReference type="STRING" id="597362.K5WZR2"/>
<evidence type="ECO:0000313" key="4">
    <source>
        <dbReference type="EMBL" id="EKM76343.1"/>
    </source>
</evidence>
<dbReference type="GeneID" id="18827438"/>
<feature type="transmembrane region" description="Helical" evidence="2">
    <location>
        <begin position="152"/>
        <end position="168"/>
    </location>
</feature>
<dbReference type="KEGG" id="abp:AGABI1DRAFT131431"/>
<dbReference type="OMA" id="AFIVQMV"/>
<keyword evidence="2" id="KW-0472">Membrane</keyword>
<evidence type="ECO:0000313" key="5">
    <source>
        <dbReference type="Proteomes" id="UP000008493"/>
    </source>
</evidence>
<gene>
    <name evidence="4" type="ORF">AGABI1DRAFT_131431</name>
</gene>
<keyword evidence="2" id="KW-1133">Transmembrane helix</keyword>
<dbReference type="EMBL" id="JH971403">
    <property type="protein sequence ID" value="EKM76343.1"/>
    <property type="molecule type" value="Genomic_DNA"/>
</dbReference>
<dbReference type="InParanoid" id="K5WZR2"/>
<dbReference type="PANTHER" id="PTHR40465:SF1">
    <property type="entry name" value="DUF6534 DOMAIN-CONTAINING PROTEIN"/>
    <property type="match status" value="1"/>
</dbReference>
<feature type="transmembrane region" description="Helical" evidence="2">
    <location>
        <begin position="78"/>
        <end position="99"/>
    </location>
</feature>
<dbReference type="PANTHER" id="PTHR40465">
    <property type="entry name" value="CHROMOSOME 1, WHOLE GENOME SHOTGUN SEQUENCE"/>
    <property type="match status" value="1"/>
</dbReference>
<evidence type="ECO:0000259" key="3">
    <source>
        <dbReference type="Pfam" id="PF20152"/>
    </source>
</evidence>
<feature type="region of interest" description="Disordered" evidence="1">
    <location>
        <begin position="376"/>
        <end position="403"/>
    </location>
</feature>
<keyword evidence="5" id="KW-1185">Reference proteome</keyword>
<feature type="transmembrane region" description="Helical" evidence="2">
    <location>
        <begin position="47"/>
        <end position="66"/>
    </location>
</feature>
<feature type="domain" description="DUF6534" evidence="3">
    <location>
        <begin position="220"/>
        <end position="311"/>
    </location>
</feature>
<feature type="transmembrane region" description="Helical" evidence="2">
    <location>
        <begin position="257"/>
        <end position="282"/>
    </location>
</feature>
<organism evidence="4 5">
    <name type="scientific">Agaricus bisporus var. burnettii (strain JB137-S8 / ATCC MYA-4627 / FGSC 10392)</name>
    <name type="common">White button mushroom</name>
    <dbReference type="NCBI Taxonomy" id="597362"/>
    <lineage>
        <taxon>Eukaryota</taxon>
        <taxon>Fungi</taxon>
        <taxon>Dikarya</taxon>
        <taxon>Basidiomycota</taxon>
        <taxon>Agaricomycotina</taxon>
        <taxon>Agaricomycetes</taxon>
        <taxon>Agaricomycetidae</taxon>
        <taxon>Agaricales</taxon>
        <taxon>Agaricineae</taxon>
        <taxon>Agaricaceae</taxon>
        <taxon>Agaricus</taxon>
    </lineage>
</organism>
<evidence type="ECO:0000256" key="2">
    <source>
        <dbReference type="SAM" id="Phobius"/>
    </source>
</evidence>
<dbReference type="HOGENOM" id="CLU_046025_2_1_1"/>
<keyword evidence="2" id="KW-0812">Transmembrane</keyword>
<dbReference type="Pfam" id="PF20152">
    <property type="entry name" value="DUF6534"/>
    <property type="match status" value="1"/>
</dbReference>
<dbReference type="InterPro" id="IPR045339">
    <property type="entry name" value="DUF6534"/>
</dbReference>
<accession>K5WZR2</accession>
<dbReference type="Proteomes" id="UP000008493">
    <property type="component" value="Unassembled WGS sequence"/>
</dbReference>
<dbReference type="OrthoDB" id="3032778at2759"/>
<feature type="transmembrane region" description="Helical" evidence="2">
    <location>
        <begin position="180"/>
        <end position="203"/>
    </location>
</feature>
<name>K5WZR2_AGABU</name>
<feature type="transmembrane region" description="Helical" evidence="2">
    <location>
        <begin position="288"/>
        <end position="308"/>
    </location>
</feature>
<dbReference type="eggNOG" id="ENOG502SRYS">
    <property type="taxonomic scope" value="Eukaryota"/>
</dbReference>
<dbReference type="RefSeq" id="XP_007333063.1">
    <property type="nucleotide sequence ID" value="XM_007333001.1"/>
</dbReference>
<dbReference type="AlphaFoldDB" id="K5WZR2"/>
<sequence>MSVIYKDLPTKLWPKNLGTRSSYWSNAMVDVPSPGPATSALNTGPPMVGIILNWWLFGILVMQYIMYCSYSASKDKKILQIVVHLLFALDTAQAILTMVDAFNWFVYGFGNVEALLEFGTASIDSPFMDGLIAFIVQMVYCWRVRVLSKSTVIPALIAFVSFIFSMSTQTVRTQRDDEQFAFVGGASGIFLGIYDAVVVRRLTNIKPSLTAPVMLWLWSSAVTDILIASSMTYLLLKLRPYGLRTKTVTLMKRVLILSLETNFLTTAVAMASAMMFVLPPIAPPRTNVYLTGGYVIGKLYSNCFMVLLNQRIRRDNQNLEYGASHELGVVYTSAISDSTATASKNNSKLTHPKVESANIGELSNMQFAEPPVRVKFGGEGKASESLASGFNPASEATRPSVGK</sequence>
<protein>
    <recommendedName>
        <fullName evidence="3">DUF6534 domain-containing protein</fullName>
    </recommendedName>
</protein>
<reference evidence="5" key="1">
    <citation type="journal article" date="2012" name="Proc. Natl. Acad. Sci. U.S.A.">
        <title>Genome sequence of the button mushroom Agaricus bisporus reveals mechanisms governing adaptation to a humic-rich ecological niche.</title>
        <authorList>
            <person name="Morin E."/>
            <person name="Kohler A."/>
            <person name="Baker A.R."/>
            <person name="Foulongne-Oriol M."/>
            <person name="Lombard V."/>
            <person name="Nagy L.G."/>
            <person name="Ohm R.A."/>
            <person name="Patyshakuliyeva A."/>
            <person name="Brun A."/>
            <person name="Aerts A.L."/>
            <person name="Bailey A.M."/>
            <person name="Billette C."/>
            <person name="Coutinho P.M."/>
            <person name="Deakin G."/>
            <person name="Doddapaneni H."/>
            <person name="Floudas D."/>
            <person name="Grimwood J."/>
            <person name="Hilden K."/>
            <person name="Kuees U."/>
            <person name="LaButti K.M."/>
            <person name="Lapidus A."/>
            <person name="Lindquist E.A."/>
            <person name="Lucas S.M."/>
            <person name="Murat C."/>
            <person name="Riley R.W."/>
            <person name="Salamov A.A."/>
            <person name="Schmutz J."/>
            <person name="Subramanian V."/>
            <person name="Woesten H.A.B."/>
            <person name="Xu J."/>
            <person name="Eastwood D.C."/>
            <person name="Foster G.D."/>
            <person name="Sonnenberg A.S."/>
            <person name="Cullen D."/>
            <person name="de Vries R.P."/>
            <person name="Lundell T."/>
            <person name="Hibbett D.S."/>
            <person name="Henrissat B."/>
            <person name="Burton K.S."/>
            <person name="Kerrigan R.W."/>
            <person name="Challen M.P."/>
            <person name="Grigoriev I.V."/>
            <person name="Martin F."/>
        </authorList>
    </citation>
    <scope>NUCLEOTIDE SEQUENCE [LARGE SCALE GENOMIC DNA]</scope>
    <source>
        <strain evidence="5">JB137-S8 / ATCC MYA-4627 / FGSC 10392</strain>
    </source>
</reference>
<evidence type="ECO:0000256" key="1">
    <source>
        <dbReference type="SAM" id="MobiDB-lite"/>
    </source>
</evidence>
<feature type="transmembrane region" description="Helical" evidence="2">
    <location>
        <begin position="215"/>
        <end position="236"/>
    </location>
</feature>